<dbReference type="Proteomes" id="UP000555728">
    <property type="component" value="Unassembled WGS sequence"/>
</dbReference>
<evidence type="ECO:0000256" key="1">
    <source>
        <dbReference type="ARBA" id="ARBA00004922"/>
    </source>
</evidence>
<feature type="domain" description="O-GlcNAc transferase C-terminal" evidence="9">
    <location>
        <begin position="360"/>
        <end position="510"/>
    </location>
</feature>
<name>A0A7W6WJV7_9PROT</name>
<dbReference type="Pfam" id="PF13432">
    <property type="entry name" value="TPR_16"/>
    <property type="match status" value="3"/>
</dbReference>
<dbReference type="AlphaFoldDB" id="A0A7W6WJV7"/>
<evidence type="ECO:0000313" key="11">
    <source>
        <dbReference type="Proteomes" id="UP000555728"/>
    </source>
</evidence>
<dbReference type="InterPro" id="IPR051939">
    <property type="entry name" value="Glycosyltr_41/O-GlcNAc_trsf"/>
</dbReference>
<keyword evidence="5 10" id="KW-0808">Transferase</keyword>
<evidence type="ECO:0000256" key="6">
    <source>
        <dbReference type="ARBA" id="ARBA00022737"/>
    </source>
</evidence>
<dbReference type="Gene3D" id="3.40.50.11380">
    <property type="match status" value="1"/>
</dbReference>
<comment type="similarity">
    <text evidence="2">Belongs to the glycosyltransferase 41 family. O-GlcNAc transferase subfamily.</text>
</comment>
<comment type="pathway">
    <text evidence="1">Protein modification; protein glycosylation.</text>
</comment>
<evidence type="ECO:0000256" key="5">
    <source>
        <dbReference type="ARBA" id="ARBA00022679"/>
    </source>
</evidence>
<protein>
    <recommendedName>
        <fullName evidence="3">protein O-GlcNAc transferase</fullName>
        <ecNumber evidence="3">2.4.1.255</ecNumber>
    </recommendedName>
</protein>
<gene>
    <name evidence="10" type="ORF">GGD88_000604</name>
</gene>
<dbReference type="Pfam" id="PF13844">
    <property type="entry name" value="Glyco_transf_41"/>
    <property type="match status" value="2"/>
</dbReference>
<evidence type="ECO:0000259" key="9">
    <source>
        <dbReference type="Pfam" id="PF13844"/>
    </source>
</evidence>
<evidence type="ECO:0000256" key="8">
    <source>
        <dbReference type="PROSITE-ProRule" id="PRU00339"/>
    </source>
</evidence>
<dbReference type="EC" id="2.4.1.255" evidence="3"/>
<feature type="domain" description="O-GlcNAc transferase C-terminal" evidence="9">
    <location>
        <begin position="528"/>
        <end position="706"/>
    </location>
</feature>
<keyword evidence="7 8" id="KW-0802">TPR repeat</keyword>
<reference evidence="10 11" key="1">
    <citation type="submission" date="2020-08" db="EMBL/GenBank/DDBJ databases">
        <title>Genome sequencing of Purple Non-Sulfur Bacteria from various extreme environments.</title>
        <authorList>
            <person name="Mayer M."/>
        </authorList>
    </citation>
    <scope>NUCLEOTIDE SEQUENCE [LARGE SCALE GENOMIC DNA]</scope>
    <source>
        <strain evidence="10 11">JA135</strain>
    </source>
</reference>
<proteinExistence type="inferred from homology"/>
<evidence type="ECO:0000256" key="2">
    <source>
        <dbReference type="ARBA" id="ARBA00005386"/>
    </source>
</evidence>
<dbReference type="InterPro" id="IPR029489">
    <property type="entry name" value="OGT/SEC/SPY_C"/>
</dbReference>
<dbReference type="InterPro" id="IPR011990">
    <property type="entry name" value="TPR-like_helical_dom_sf"/>
</dbReference>
<feature type="repeat" description="TPR" evidence="8">
    <location>
        <begin position="142"/>
        <end position="175"/>
    </location>
</feature>
<dbReference type="PANTHER" id="PTHR44835:SF1">
    <property type="entry name" value="PROTEIN O-GLCNAC TRANSFERASE"/>
    <property type="match status" value="1"/>
</dbReference>
<dbReference type="SMART" id="SM00028">
    <property type="entry name" value="TPR"/>
    <property type="match status" value="6"/>
</dbReference>
<dbReference type="PANTHER" id="PTHR44835">
    <property type="entry name" value="UDP-N-ACETYLGLUCOSAMINE--PEPTIDE N-ACETYLGLUCOSAMINYLTRANSFERASE SPINDLY-RELATED"/>
    <property type="match status" value="1"/>
</dbReference>
<evidence type="ECO:0000313" key="10">
    <source>
        <dbReference type="EMBL" id="MBB4284893.1"/>
    </source>
</evidence>
<dbReference type="SUPFAM" id="SSF48452">
    <property type="entry name" value="TPR-like"/>
    <property type="match status" value="1"/>
</dbReference>
<sequence>MPERDFEDQKSATSLDSVVSLPEGGGFLQKLASSAPVGSALFLAEQLDALHQIGAHLAVVPKAETFTRRFPHYEFGWIALCVALRQLKRLDAALETTGLFIAWHPTAPAAYQARARVLVDLGRADEVARQYQRRASLQPDDVTTLAVYGDLLRASNRLDEAAAVYARALALDPLHNDCLLGRADVLGKTGDLSGMLALYRRALAANPANAHVFRWLARSVNDLGKTAQAEFLCQRSIHLRPDWAEPLVDLGDYRRKGRPDRGAELYRKALVLDPASHRALLNLSSTHMELGETETALRVLSRVERLKPHSSVPQSNKLFYMHYLAEATQAEIRAVIDAWARTFADRTEAPPPTVRDPRPDRPLRIGMISSGFGRHPALKLSLPAFEAMDRDTYRLIAYSGRRREDDLTKRLAACAEIKVVEHLYDAALSALIRDDEIDILIDMAGHASGCRLAIFPQRLAPVQVKWVGGQFNTTGVPGMDWFIADAVEVPPGHEVWYTERVYRMPDGYVVFEPPATAPPIWPLPARIKDHVTFGSFNNPIKVNARTIDLWTRVLNGVPDSRLILKGDKFAVPAAQRHLLALFARGGIGAERIIFRGHTPHTEHLQTYNEVDISLDPWPYSGGLTTCESLWMGVPVVSWPGPTFAGRHAASHLNNVGLTEWIAADADAYVDIAVSWAHRLDDLAALRASLRETVSASTLCDGPRFARHLETALRHMWHDALTRSRVAQPCEIGS</sequence>
<dbReference type="PROSITE" id="PS50005">
    <property type="entry name" value="TPR"/>
    <property type="match status" value="2"/>
</dbReference>
<organism evidence="10 11">
    <name type="scientific">Roseospira goensis</name>
    <dbReference type="NCBI Taxonomy" id="391922"/>
    <lineage>
        <taxon>Bacteria</taxon>
        <taxon>Pseudomonadati</taxon>
        <taxon>Pseudomonadota</taxon>
        <taxon>Alphaproteobacteria</taxon>
        <taxon>Rhodospirillales</taxon>
        <taxon>Rhodospirillaceae</taxon>
        <taxon>Roseospira</taxon>
    </lineage>
</organism>
<dbReference type="Gene3D" id="3.40.50.2000">
    <property type="entry name" value="Glycogen Phosphorylase B"/>
    <property type="match status" value="1"/>
</dbReference>
<dbReference type="RefSeq" id="WP_184431554.1">
    <property type="nucleotide sequence ID" value="NZ_JACIGI010000003.1"/>
</dbReference>
<comment type="caution">
    <text evidence="10">The sequence shown here is derived from an EMBL/GenBank/DDBJ whole genome shotgun (WGS) entry which is preliminary data.</text>
</comment>
<evidence type="ECO:0000256" key="4">
    <source>
        <dbReference type="ARBA" id="ARBA00022676"/>
    </source>
</evidence>
<accession>A0A7W6WJV7</accession>
<keyword evidence="11" id="KW-1185">Reference proteome</keyword>
<keyword evidence="6" id="KW-0677">Repeat</keyword>
<dbReference type="Gene3D" id="1.25.40.10">
    <property type="entry name" value="Tetratricopeptide repeat domain"/>
    <property type="match status" value="1"/>
</dbReference>
<feature type="repeat" description="TPR" evidence="8">
    <location>
        <begin position="277"/>
        <end position="310"/>
    </location>
</feature>
<dbReference type="InterPro" id="IPR019734">
    <property type="entry name" value="TPR_rpt"/>
</dbReference>
<evidence type="ECO:0000256" key="7">
    <source>
        <dbReference type="ARBA" id="ARBA00022803"/>
    </source>
</evidence>
<dbReference type="GO" id="GO:0097363">
    <property type="term" value="F:protein O-acetylglucosaminyltransferase activity"/>
    <property type="evidence" value="ECO:0007669"/>
    <property type="project" value="UniProtKB-EC"/>
</dbReference>
<dbReference type="SUPFAM" id="SSF53756">
    <property type="entry name" value="UDP-Glycosyltransferase/glycogen phosphorylase"/>
    <property type="match status" value="1"/>
</dbReference>
<dbReference type="EMBL" id="JACIGI010000003">
    <property type="protein sequence ID" value="MBB4284893.1"/>
    <property type="molecule type" value="Genomic_DNA"/>
</dbReference>
<keyword evidence="4" id="KW-0328">Glycosyltransferase</keyword>
<evidence type="ECO:0000256" key="3">
    <source>
        <dbReference type="ARBA" id="ARBA00011970"/>
    </source>
</evidence>